<protein>
    <recommendedName>
        <fullName evidence="3">Gluconate 2-dehydrogenase subunit 3</fullName>
    </recommendedName>
</protein>
<organism evidence="1 2">
    <name type="scientific">Fontibacillus panacisegetis</name>
    <dbReference type="NCBI Taxonomy" id="670482"/>
    <lineage>
        <taxon>Bacteria</taxon>
        <taxon>Bacillati</taxon>
        <taxon>Bacillota</taxon>
        <taxon>Bacilli</taxon>
        <taxon>Bacillales</taxon>
        <taxon>Paenibacillaceae</taxon>
        <taxon>Fontibacillus</taxon>
    </lineage>
</organism>
<dbReference type="RefSeq" id="WP_091231374.1">
    <property type="nucleotide sequence ID" value="NZ_FNBG01000015.1"/>
</dbReference>
<dbReference type="EMBL" id="FNBG01000015">
    <property type="protein sequence ID" value="SDF70788.1"/>
    <property type="molecule type" value="Genomic_DNA"/>
</dbReference>
<gene>
    <name evidence="1" type="ORF">SAMN04488542_11576</name>
</gene>
<dbReference type="STRING" id="670482.SAMN04488542_11576"/>
<proteinExistence type="predicted"/>
<evidence type="ECO:0000313" key="1">
    <source>
        <dbReference type="EMBL" id="SDF70788.1"/>
    </source>
</evidence>
<dbReference type="OrthoDB" id="1927593at2"/>
<keyword evidence="2" id="KW-1185">Reference proteome</keyword>
<sequence>MQIAKTYAAQVDPSTYETFRSLVEAIVPTTPCFGAEQTAGAVDLCVHEYMIWELDHTLALMLGINLTVFPLSAPTAGMLNSGAAQFVAKGGAQDAPCRPVWALSPFSALCPADRIVVLSLLEQLWFDLGLLPPPYQHDGGFLKFIIDYLNRGTMFGNYSEWPAYGTTRLNTPTLRRLECFPTGWQQTGYPGVSSGYRAFRGFMLFIVRDKGGYEIV</sequence>
<accession>A0A1G7N9Q8</accession>
<dbReference type="Proteomes" id="UP000198972">
    <property type="component" value="Unassembled WGS sequence"/>
</dbReference>
<dbReference type="AlphaFoldDB" id="A0A1G7N9Q8"/>
<evidence type="ECO:0008006" key="3">
    <source>
        <dbReference type="Google" id="ProtNLM"/>
    </source>
</evidence>
<evidence type="ECO:0000313" key="2">
    <source>
        <dbReference type="Proteomes" id="UP000198972"/>
    </source>
</evidence>
<name>A0A1G7N9Q8_9BACL</name>
<reference evidence="1 2" key="1">
    <citation type="submission" date="2016-10" db="EMBL/GenBank/DDBJ databases">
        <authorList>
            <person name="de Groot N.N."/>
        </authorList>
    </citation>
    <scope>NUCLEOTIDE SEQUENCE [LARGE SCALE GENOMIC DNA]</scope>
    <source>
        <strain evidence="1 2">DSM 28129</strain>
    </source>
</reference>